<feature type="transmembrane region" description="Helical" evidence="1">
    <location>
        <begin position="249"/>
        <end position="270"/>
    </location>
</feature>
<gene>
    <name evidence="2" type="ORF">FN961_13865</name>
</gene>
<feature type="transmembrane region" description="Helical" evidence="1">
    <location>
        <begin position="377"/>
        <end position="399"/>
    </location>
</feature>
<proteinExistence type="predicted"/>
<evidence type="ECO:0000313" key="2">
    <source>
        <dbReference type="EMBL" id="TRY13761.1"/>
    </source>
</evidence>
<name>A0A553JMW9_SHEHA</name>
<keyword evidence="1" id="KW-1133">Transmembrane helix</keyword>
<feature type="transmembrane region" description="Helical" evidence="1">
    <location>
        <begin position="145"/>
        <end position="165"/>
    </location>
</feature>
<keyword evidence="3" id="KW-1185">Reference proteome</keyword>
<accession>A0A553JMW9</accession>
<dbReference type="OrthoDB" id="6397936at2"/>
<keyword evidence="1" id="KW-0812">Transmembrane</keyword>
<feature type="transmembrane region" description="Helical" evidence="1">
    <location>
        <begin position="436"/>
        <end position="455"/>
    </location>
</feature>
<protein>
    <submittedName>
        <fullName evidence="2">Metal transporter</fullName>
    </submittedName>
</protein>
<feature type="transmembrane region" description="Helical" evidence="1">
    <location>
        <begin position="461"/>
        <end position="484"/>
    </location>
</feature>
<dbReference type="RefSeq" id="WP_144040773.1">
    <property type="nucleotide sequence ID" value="NZ_BMPL01000016.1"/>
</dbReference>
<keyword evidence="1" id="KW-0472">Membrane</keyword>
<dbReference type="Proteomes" id="UP000318126">
    <property type="component" value="Unassembled WGS sequence"/>
</dbReference>
<dbReference type="EMBL" id="VKGK01000016">
    <property type="protein sequence ID" value="TRY13761.1"/>
    <property type="molecule type" value="Genomic_DNA"/>
</dbReference>
<feature type="transmembrane region" description="Helical" evidence="1">
    <location>
        <begin position="89"/>
        <end position="110"/>
    </location>
</feature>
<feature type="transmembrane region" description="Helical" evidence="1">
    <location>
        <begin position="291"/>
        <end position="322"/>
    </location>
</feature>
<dbReference type="AlphaFoldDB" id="A0A553JMW9"/>
<organism evidence="2 3">
    <name type="scientific">Shewanella hanedai</name>
    <name type="common">Alteromonas hanedai</name>
    <dbReference type="NCBI Taxonomy" id="25"/>
    <lineage>
        <taxon>Bacteria</taxon>
        <taxon>Pseudomonadati</taxon>
        <taxon>Pseudomonadota</taxon>
        <taxon>Gammaproteobacteria</taxon>
        <taxon>Alteromonadales</taxon>
        <taxon>Shewanellaceae</taxon>
        <taxon>Shewanella</taxon>
    </lineage>
</organism>
<reference evidence="3" key="1">
    <citation type="submission" date="2019-07" db="EMBL/GenBank/DDBJ databases">
        <title>Shewanella sp. YLB-08 draft genomic sequence.</title>
        <authorList>
            <person name="Yu L."/>
        </authorList>
    </citation>
    <scope>NUCLEOTIDE SEQUENCE [LARGE SCALE GENOMIC DNA]</scope>
    <source>
        <strain evidence="3">JCM 20706</strain>
    </source>
</reference>
<feature type="transmembrane region" description="Helical" evidence="1">
    <location>
        <begin position="116"/>
        <end position="138"/>
    </location>
</feature>
<comment type="caution">
    <text evidence="2">The sequence shown here is derived from an EMBL/GenBank/DDBJ whole genome shotgun (WGS) entry which is preliminary data.</text>
</comment>
<sequence>MLYLLASCIALLLGPIFYRYLSTENGLQKGLDGFIFVSLGGLVLVHILPELLEHGGFLAIIFVIIGLWGPTASEKLFHRYSEVTHNLTLTLGIAGLLLHTITDGSAMVLAQHDENSILLALGVILHRLPVGLAIWWLLKPQLGARWAMAVLAAMMVLTGFGYFAGEQLLTHLSLDNTVYLQAFVTGSILHVVLHQPHGESNEDKQGKYEYQAGIGSLLGIGLLCLLLMMDSGGHESHNHSHGSEQLADWLLTLAPVLLLSYAAASLRYRLGLSPKTPSLAQRWLQRLAGPEALIITALLLGPMFAFLQLVGLLLIGTLLTWAKIEPTDPHTHVPQSALRFGFSYLVDRSAPWVILSLILANLIGHPSVPLASPITQVAVLLLVFLPMRFCNLGGAVLALSLAYSGWSNEAVLLALLAAPIFNLAQLKLMNWTQRGLLFALILASLVAISLIQPQWHSLMTIPASINTLSLTALACLFAASLLRLGPRKFMARIMHLKPKAHDHAHNHSHEHGHKH</sequence>
<feature type="transmembrane region" description="Helical" evidence="1">
    <location>
        <begin position="208"/>
        <end position="229"/>
    </location>
</feature>
<feature type="transmembrane region" description="Helical" evidence="1">
    <location>
        <begin position="35"/>
        <end position="68"/>
    </location>
</feature>
<feature type="transmembrane region" description="Helical" evidence="1">
    <location>
        <begin position="342"/>
        <end position="365"/>
    </location>
</feature>
<evidence type="ECO:0000256" key="1">
    <source>
        <dbReference type="SAM" id="Phobius"/>
    </source>
</evidence>
<feature type="transmembrane region" description="Helical" evidence="1">
    <location>
        <begin position="405"/>
        <end position="424"/>
    </location>
</feature>
<evidence type="ECO:0000313" key="3">
    <source>
        <dbReference type="Proteomes" id="UP000318126"/>
    </source>
</evidence>